<dbReference type="AlphaFoldDB" id="A0A545TWL6"/>
<name>A0A545TWL6_9PROT</name>
<comment type="caution">
    <text evidence="2">The sequence shown here is derived from an EMBL/GenBank/DDBJ whole genome shotgun (WGS) entry which is preliminary data.</text>
</comment>
<evidence type="ECO:0000313" key="2">
    <source>
        <dbReference type="EMBL" id="TQV81609.1"/>
    </source>
</evidence>
<dbReference type="EMBL" id="VHSH01000002">
    <property type="protein sequence ID" value="TQV81609.1"/>
    <property type="molecule type" value="Genomic_DNA"/>
</dbReference>
<evidence type="ECO:0000256" key="1">
    <source>
        <dbReference type="SAM" id="MobiDB-lite"/>
    </source>
</evidence>
<evidence type="ECO:0000313" key="3">
    <source>
        <dbReference type="Proteomes" id="UP000315252"/>
    </source>
</evidence>
<dbReference type="PANTHER" id="PTHR12910:SF2">
    <property type="entry name" value="NADH DEHYDROGENASE [UBIQUINONE] 1 ALPHA SUBCOMPLEX SUBUNIT 12"/>
    <property type="match status" value="1"/>
</dbReference>
<feature type="region of interest" description="Disordered" evidence="1">
    <location>
        <begin position="71"/>
        <end position="126"/>
    </location>
</feature>
<dbReference type="InterPro" id="IPR007763">
    <property type="entry name" value="NDUFA12"/>
</dbReference>
<organism evidence="2 3">
    <name type="scientific">Denitrobaculum tricleocarpae</name>
    <dbReference type="NCBI Taxonomy" id="2591009"/>
    <lineage>
        <taxon>Bacteria</taxon>
        <taxon>Pseudomonadati</taxon>
        <taxon>Pseudomonadota</taxon>
        <taxon>Alphaproteobacteria</taxon>
        <taxon>Rhodospirillales</taxon>
        <taxon>Rhodospirillaceae</taxon>
        <taxon>Denitrobaculum</taxon>
    </lineage>
</organism>
<protein>
    <submittedName>
        <fullName evidence="2">NADH:ubiquinone oxidoreductase subunit NDUFA12</fullName>
    </submittedName>
</protein>
<proteinExistence type="predicted"/>
<sequence length="126" mass="14131">MVGGTFGTWLYTKLKGELVGQDGQGNRYYRMKGGGTVHGDSLRKERRWVYYAGDVEASRVPAEWHAWLHHGTDEIPPEGGPEKYSWQKEHLPNQTGTDQAYRPPGHAFKGGARDKATGDYEPWTPG</sequence>
<dbReference type="PANTHER" id="PTHR12910">
    <property type="entry name" value="NADH-UBIQUINONE OXIDOREDUCTASE SUBUNIT B17.2"/>
    <property type="match status" value="1"/>
</dbReference>
<gene>
    <name evidence="2" type="ORF">FKG95_04975</name>
</gene>
<keyword evidence="2" id="KW-0830">Ubiquinone</keyword>
<reference evidence="2 3" key="1">
    <citation type="submission" date="2019-06" db="EMBL/GenBank/DDBJ databases">
        <title>Whole genome sequence for Rhodospirillaceae sp. R148.</title>
        <authorList>
            <person name="Wang G."/>
        </authorList>
    </citation>
    <scope>NUCLEOTIDE SEQUENCE [LARGE SCALE GENOMIC DNA]</scope>
    <source>
        <strain evidence="2 3">R148</strain>
    </source>
</reference>
<dbReference type="OrthoDB" id="9795340at2"/>
<dbReference type="GO" id="GO:0045271">
    <property type="term" value="C:respiratory chain complex I"/>
    <property type="evidence" value="ECO:0007669"/>
    <property type="project" value="InterPro"/>
</dbReference>
<dbReference type="Proteomes" id="UP000315252">
    <property type="component" value="Unassembled WGS sequence"/>
</dbReference>
<dbReference type="RefSeq" id="WP_142895240.1">
    <property type="nucleotide sequence ID" value="NZ_ML660053.1"/>
</dbReference>
<dbReference type="NCBIfam" id="NF006040">
    <property type="entry name" value="PRK08183.1"/>
    <property type="match status" value="1"/>
</dbReference>
<dbReference type="GO" id="GO:0006979">
    <property type="term" value="P:response to oxidative stress"/>
    <property type="evidence" value="ECO:0007669"/>
    <property type="project" value="TreeGrafter"/>
</dbReference>
<accession>A0A545TWL6</accession>
<keyword evidence="3" id="KW-1185">Reference proteome</keyword>
<dbReference type="Pfam" id="PF05071">
    <property type="entry name" value="NDUFA12"/>
    <property type="match status" value="1"/>
</dbReference>